<sequence length="979" mass="111857">MDGENLERREGKELGEAGLSLGKTSQRDSLAVDAEITADTTHKAIDTREPTSVDDILDDKSQLKYRVGELLTDIDSFGDGILKSERNKEQLDLRSMQAIYHHALSSLRIQHLEKELQKLTAVVYNEDFDAKERDLDEPKCPEYKHELRVSGMADFRLDRATVLLPAEQQPALEVQLHTETSPRILKQERDVDFGKMPIDQTWIPFMSQHGDGHGTGPARLRIRSFPLISYLQETLGPSLIIYPREDEVDDNKVFSPLVFLRPFKLLIRHEADIREGLNSVQLRIEADSGESTGKEKVLDNQNLLTDLKLLVQFLDIHLHSTFLLRQSIKDGTAAEIEYLDLWHLFERGEPVVMQSHEQHAYLVVNIAGGREPLIDRLSTDEAEGSSPVNGFVVDCLSLGNDGNFYVPKIDTVSIKRFYGVKAISSLAVYPLRFHPQADVLRARFIKEGTKFAKLVRDPFCHRRVKGDTLDEPRQKLDAHIIIDMALAMEARTEWRLEKIVSFDELTQRDKRETRQEPWCRHKYNNESCCGSDIIIKDLKMDDLDTEIFLSRIAKILSPFGDEELTDDERILIRPEVHAFVLRSRQWVTVRTADIHDVVFENNFDDLVLPAEHKKTVQALVRTHENMRKRHDSSTKYSSIGSALDLVKGKGSGLVILLHGPPGVGKTSTAECVADDTRRPLYPITCGDIGETPSEVESNLQYNFQLAHKWGCVLLLDEADIFLSRRNRTDLRRNAVTSVFLRSLEYYGGILFLTTNRVGVIDPAFKSRVQMALLYERLDAEVSCKLYEKFIKRARDEQERTDCRLFKIKEKEILKFARRHYRHLEKRGCETWNGRQIRNAFQTAIALTEHESMNMEQDDPKPSLGKAQFEMVAQEFGKFDEYLAEATGATDADMAKREGIRDDRFLDGASLVPVQAPLRPTYATRVKKQARPLAYDSESDEDSDSDTDSEEEDDEEDEEDKQRGQKRVAKGKSAHGYSNR</sequence>
<name>A0ACC0VB20_9HYPO</name>
<dbReference type="EMBL" id="CM047940">
    <property type="protein sequence ID" value="KAI9903642.1"/>
    <property type="molecule type" value="Genomic_DNA"/>
</dbReference>
<accession>A0ACC0VB20</accession>
<proteinExistence type="predicted"/>
<comment type="caution">
    <text evidence="1">The sequence shown here is derived from an EMBL/GenBank/DDBJ whole genome shotgun (WGS) entry which is preliminary data.</text>
</comment>
<organism evidence="1 2">
    <name type="scientific">Trichothecium roseum</name>
    <dbReference type="NCBI Taxonomy" id="47278"/>
    <lineage>
        <taxon>Eukaryota</taxon>
        <taxon>Fungi</taxon>
        <taxon>Dikarya</taxon>
        <taxon>Ascomycota</taxon>
        <taxon>Pezizomycotina</taxon>
        <taxon>Sordariomycetes</taxon>
        <taxon>Hypocreomycetidae</taxon>
        <taxon>Hypocreales</taxon>
        <taxon>Hypocreales incertae sedis</taxon>
        <taxon>Trichothecium</taxon>
    </lineage>
</organism>
<evidence type="ECO:0000313" key="2">
    <source>
        <dbReference type="Proteomes" id="UP001163324"/>
    </source>
</evidence>
<keyword evidence="2" id="KW-1185">Reference proteome</keyword>
<evidence type="ECO:0000313" key="1">
    <source>
        <dbReference type="EMBL" id="KAI9903642.1"/>
    </source>
</evidence>
<dbReference type="Proteomes" id="UP001163324">
    <property type="component" value="Chromosome 1"/>
</dbReference>
<reference evidence="1" key="1">
    <citation type="submission" date="2022-10" db="EMBL/GenBank/DDBJ databases">
        <title>Complete Genome of Trichothecium roseum strain YXFP-22015, a Plant Pathogen Isolated from Citrus.</title>
        <authorList>
            <person name="Wang Y."/>
            <person name="Zhu L."/>
        </authorList>
    </citation>
    <scope>NUCLEOTIDE SEQUENCE</scope>
    <source>
        <strain evidence="1">YXFP-22015</strain>
    </source>
</reference>
<gene>
    <name evidence="1" type="ORF">N3K66_000171</name>
</gene>
<protein>
    <submittedName>
        <fullName evidence="1">Uncharacterized protein</fullName>
    </submittedName>
</protein>